<sequence>MMKINRINNCKNVSGLIWLIVIHILIMSSSLCMSKEISSVKRERNQQVVSRKMLLSMASISAGLNKLKAAIFKEPKKAVEPSLRKAPPSLANPIQNK</sequence>
<evidence type="ECO:0000313" key="2">
    <source>
        <dbReference type="EMBL" id="TXG57946.1"/>
    </source>
</evidence>
<dbReference type="EMBL" id="VAHF01000007">
    <property type="protein sequence ID" value="TXG57946.1"/>
    <property type="molecule type" value="Genomic_DNA"/>
</dbReference>
<reference evidence="3" key="1">
    <citation type="journal article" date="2019" name="Gigascience">
        <title>De novo genome assembly of the endangered Acer yangbiense, a plant species with extremely small populations endemic to Yunnan Province, China.</title>
        <authorList>
            <person name="Yang J."/>
            <person name="Wariss H.M."/>
            <person name="Tao L."/>
            <person name="Zhang R."/>
            <person name="Yun Q."/>
            <person name="Hollingsworth P."/>
            <person name="Dao Z."/>
            <person name="Luo G."/>
            <person name="Guo H."/>
            <person name="Ma Y."/>
            <person name="Sun W."/>
        </authorList>
    </citation>
    <scope>NUCLEOTIDE SEQUENCE [LARGE SCALE GENOMIC DNA]</scope>
    <source>
        <strain evidence="3">cv. Malutang</strain>
    </source>
</reference>
<gene>
    <name evidence="2" type="ORF">EZV62_015775</name>
</gene>
<comment type="caution">
    <text evidence="2">The sequence shown here is derived from an EMBL/GenBank/DDBJ whole genome shotgun (WGS) entry which is preliminary data.</text>
</comment>
<dbReference type="AlphaFoldDB" id="A0A5C7HNR9"/>
<keyword evidence="3" id="KW-1185">Reference proteome</keyword>
<evidence type="ECO:0000313" key="3">
    <source>
        <dbReference type="Proteomes" id="UP000323000"/>
    </source>
</evidence>
<protein>
    <submittedName>
        <fullName evidence="2">Uncharacterized protein</fullName>
    </submittedName>
</protein>
<feature type="region of interest" description="Disordered" evidence="1">
    <location>
        <begin position="78"/>
        <end position="97"/>
    </location>
</feature>
<proteinExistence type="predicted"/>
<name>A0A5C7HNR9_9ROSI</name>
<evidence type="ECO:0000256" key="1">
    <source>
        <dbReference type="SAM" id="MobiDB-lite"/>
    </source>
</evidence>
<accession>A0A5C7HNR9</accession>
<dbReference type="Proteomes" id="UP000323000">
    <property type="component" value="Chromosome 7"/>
</dbReference>
<organism evidence="2 3">
    <name type="scientific">Acer yangbiense</name>
    <dbReference type="NCBI Taxonomy" id="1000413"/>
    <lineage>
        <taxon>Eukaryota</taxon>
        <taxon>Viridiplantae</taxon>
        <taxon>Streptophyta</taxon>
        <taxon>Embryophyta</taxon>
        <taxon>Tracheophyta</taxon>
        <taxon>Spermatophyta</taxon>
        <taxon>Magnoliopsida</taxon>
        <taxon>eudicotyledons</taxon>
        <taxon>Gunneridae</taxon>
        <taxon>Pentapetalae</taxon>
        <taxon>rosids</taxon>
        <taxon>malvids</taxon>
        <taxon>Sapindales</taxon>
        <taxon>Sapindaceae</taxon>
        <taxon>Hippocastanoideae</taxon>
        <taxon>Acereae</taxon>
        <taxon>Acer</taxon>
    </lineage>
</organism>
<dbReference type="OrthoDB" id="994652at2759"/>